<name>A0A5N4B5U0_PHOPY</name>
<keyword evidence="4" id="KW-1185">Reference proteome</keyword>
<evidence type="ECO:0000256" key="1">
    <source>
        <dbReference type="SAM" id="MobiDB-lite"/>
    </source>
</evidence>
<sequence length="286" mass="32250">MMKPLFQSGHTLLGIAAFLGIFQGLGWTILAIMGVTYRFVEVPKSGNTLFAVLESLIGQALQVDNLAVPMPGMGLFVVVIIYLVISLVWVTLSTLLILSIRRGQHDNLKRATLAWGVMTLLTCVYDLVVTGLLASNYDAMLTLFHRDIKKNFTILYSVILYGILMSMAARGYVLWVINFIMSVLMIRNGTSKVKEIDAEMLFDPPQIEDFQAARDRNLGQHDLFNREDPRKRRKTSSDGNITKPSAPHYVYPYSSESTEIHIPRVKVEMRSSTSYPPQLIRNKSIY</sequence>
<evidence type="ECO:0000313" key="4">
    <source>
        <dbReference type="Proteomes" id="UP000327044"/>
    </source>
</evidence>
<dbReference type="InParanoid" id="A0A5N4B5U0"/>
<evidence type="ECO:0000313" key="3">
    <source>
        <dbReference type="EMBL" id="KAB0804913.1"/>
    </source>
</evidence>
<comment type="caution">
    <text evidence="3">The sequence shown here is derived from an EMBL/GenBank/DDBJ whole genome shotgun (WGS) entry which is preliminary data.</text>
</comment>
<keyword evidence="2" id="KW-0812">Transmembrane</keyword>
<organism evidence="3 4">
    <name type="scientific">Photinus pyralis</name>
    <name type="common">Common eastern firefly</name>
    <name type="synonym">Lampyris pyralis</name>
    <dbReference type="NCBI Taxonomy" id="7054"/>
    <lineage>
        <taxon>Eukaryota</taxon>
        <taxon>Metazoa</taxon>
        <taxon>Ecdysozoa</taxon>
        <taxon>Arthropoda</taxon>
        <taxon>Hexapoda</taxon>
        <taxon>Insecta</taxon>
        <taxon>Pterygota</taxon>
        <taxon>Neoptera</taxon>
        <taxon>Endopterygota</taxon>
        <taxon>Coleoptera</taxon>
        <taxon>Polyphaga</taxon>
        <taxon>Elateriformia</taxon>
        <taxon>Elateroidea</taxon>
        <taxon>Lampyridae</taxon>
        <taxon>Lampyrinae</taxon>
        <taxon>Photinus</taxon>
    </lineage>
</organism>
<keyword evidence="2" id="KW-1133">Transmembrane helix</keyword>
<feature type="transmembrane region" description="Helical" evidence="2">
    <location>
        <begin position="12"/>
        <end position="40"/>
    </location>
</feature>
<proteinExistence type="predicted"/>
<feature type="transmembrane region" description="Helical" evidence="2">
    <location>
        <begin position="154"/>
        <end position="177"/>
    </location>
</feature>
<dbReference type="Proteomes" id="UP000327044">
    <property type="component" value="Unassembled WGS sequence"/>
</dbReference>
<protein>
    <submittedName>
        <fullName evidence="3">Uncharacterized protein</fullName>
    </submittedName>
</protein>
<dbReference type="EMBL" id="VVIM01000001">
    <property type="protein sequence ID" value="KAB0804913.1"/>
    <property type="molecule type" value="Genomic_DNA"/>
</dbReference>
<evidence type="ECO:0000256" key="2">
    <source>
        <dbReference type="SAM" id="Phobius"/>
    </source>
</evidence>
<feature type="region of interest" description="Disordered" evidence="1">
    <location>
        <begin position="228"/>
        <end position="248"/>
    </location>
</feature>
<feature type="transmembrane region" description="Helical" evidence="2">
    <location>
        <begin position="112"/>
        <end position="134"/>
    </location>
</feature>
<feature type="transmembrane region" description="Helical" evidence="2">
    <location>
        <begin position="75"/>
        <end position="100"/>
    </location>
</feature>
<accession>A0A5N4B5U0</accession>
<dbReference type="FunCoup" id="A0A5N4B5U0">
    <property type="interactions" value="2"/>
</dbReference>
<dbReference type="AlphaFoldDB" id="A0A5N4B5U0"/>
<reference evidence="3 4" key="1">
    <citation type="journal article" date="2018" name="Elife">
        <title>Firefly genomes illuminate parallel origins of bioluminescence in beetles.</title>
        <authorList>
            <person name="Fallon T.R."/>
            <person name="Lower S.E."/>
            <person name="Chang C.H."/>
            <person name="Bessho-Uehara M."/>
            <person name="Martin G.J."/>
            <person name="Bewick A.J."/>
            <person name="Behringer M."/>
            <person name="Debat H.J."/>
            <person name="Wong I."/>
            <person name="Day J.C."/>
            <person name="Suvorov A."/>
            <person name="Silva C.J."/>
            <person name="Stanger-Hall K.F."/>
            <person name="Hall D.W."/>
            <person name="Schmitz R.J."/>
            <person name="Nelson D.R."/>
            <person name="Lewis S.M."/>
            <person name="Shigenobu S."/>
            <person name="Bybee S.M."/>
            <person name="Larracuente A.M."/>
            <person name="Oba Y."/>
            <person name="Weng J.K."/>
        </authorList>
    </citation>
    <scope>NUCLEOTIDE SEQUENCE [LARGE SCALE GENOMIC DNA]</scope>
    <source>
        <strain evidence="3">1611_PpyrPB1</strain>
        <tissue evidence="3">Whole body</tissue>
    </source>
</reference>
<keyword evidence="2" id="KW-0472">Membrane</keyword>
<gene>
    <name evidence="3" type="ORF">PPYR_01883</name>
</gene>
<dbReference type="OrthoDB" id="10264154at2759"/>